<sequence length="1055" mass="121373">MLVESNSKYLLKKARAKAKMIEYNVPEELHIKVEKTAEDLFLIAVAAIGNMSVDILSKEKGIEEITNKYKSVLEFSSKYFDSYLNAQLDEGADDYYLLLGAVAYFLCDYIGSSKVLINKLDIRYLNLGANSIENALAALLQDKFERCKVVSLHKEYNYYLELLQREFQVFFKTGKYPSDYNIKAFRKMIYGGGTDLELLLVDAFCAIYYLKTYNSAINLLPKYTRLNIKILHDVVFNGCLIKELWPSQKQLGEKGIFAGKSGVIQMPTSSGKTKSISIIIASAFLSERTSLGIVVAPFRALCREISNDLENDFKFNKNVHIDELSDVLQKEELSIDKYSANEKAVIIATPEKLIYLLRQRTDLIEKIGLIVFDEGHLFDEPGRGIVYELLISTIKEYLPLDIQKILISAIIPNAKELNDWLNGESGIVISDNTIKSTEKTIAFTDWSKSEQKSFGYLYFINPENPEEEEFYVPRLIPITELGKLSNERKIRIFPEVDFKKSKVLNNDIAIYYGLTLCKNGGVVIFCGKKDTANSILKRILVLESRGYNIGSLLENASLEEVGRISKLIEENYGKENDYFLSANRAAFVHHSGISNGIKIAIESAMKKGYINFLICTSTLAQGVNLPIRYLVISNMYQGKDQIRVRDFQNLIGRAGRSGLFTEGSILLTETFVYNKRNSYYSKAGYKWREYKHFIDNNNSEACSSRILFLVKPCTFKNNYTLDMKKIINSYYSTNDLFPQKYKNYLQKIKIEHPQLYNDIKFVIDQTLSSLGAIESFLMSYLQENTWVECEDRIHSVLKNTLAYHLATLEEKESLIEIFDVIGKYCIENVRDTYERYVYSRSLLSVKKMLYIQSWVNENLDEIIVCDSTDMLLSYVFMVIEKVYDNKIVNNIEFVECILNIGLMWKNGNSYFDILTYSQKEEFQILKRGKLRNFDLDDIIKICDSVLSYDSTVIISAIGEVVSSKVEELHQINKVFRQLNNELKYGLEYGTAIILYDLGFSDRVISQKISEFFTSNKINIFSKENAKKQLIKHYDFIEQILDDYPSVFKDRLFNLL</sequence>
<dbReference type="InterPro" id="IPR014001">
    <property type="entry name" value="Helicase_ATP-bd"/>
</dbReference>
<evidence type="ECO:0000259" key="6">
    <source>
        <dbReference type="PROSITE" id="PS51194"/>
    </source>
</evidence>
<evidence type="ECO:0000256" key="1">
    <source>
        <dbReference type="ARBA" id="ARBA00022741"/>
    </source>
</evidence>
<feature type="domain" description="Helicase ATP-binding" evidence="5">
    <location>
        <begin position="253"/>
        <end position="429"/>
    </location>
</feature>
<dbReference type="InterPro" id="IPR027417">
    <property type="entry name" value="P-loop_NTPase"/>
</dbReference>
<keyword evidence="4" id="KW-0067">ATP-binding</keyword>
<dbReference type="SUPFAM" id="SSF52540">
    <property type="entry name" value="P-loop containing nucleoside triphosphate hydrolases"/>
    <property type="match status" value="1"/>
</dbReference>
<dbReference type="InterPro" id="IPR050474">
    <property type="entry name" value="Hel308_SKI2-like"/>
</dbReference>
<dbReference type="PANTHER" id="PTHR47961:SF6">
    <property type="entry name" value="DNA-DIRECTED DNA POLYMERASE"/>
    <property type="match status" value="1"/>
</dbReference>
<proteinExistence type="predicted"/>
<dbReference type="Gene3D" id="3.40.50.300">
    <property type="entry name" value="P-loop containing nucleotide triphosphate hydrolases"/>
    <property type="match status" value="2"/>
</dbReference>
<dbReference type="GO" id="GO:0003676">
    <property type="term" value="F:nucleic acid binding"/>
    <property type="evidence" value="ECO:0007669"/>
    <property type="project" value="InterPro"/>
</dbReference>
<keyword evidence="1" id="KW-0547">Nucleotide-binding</keyword>
<keyword evidence="3 7" id="KW-0347">Helicase</keyword>
<dbReference type="GO" id="GO:0004386">
    <property type="term" value="F:helicase activity"/>
    <property type="evidence" value="ECO:0007669"/>
    <property type="project" value="UniProtKB-KW"/>
</dbReference>
<reference evidence="7 8" key="1">
    <citation type="submission" date="2019-10" db="EMBL/GenBank/DDBJ databases">
        <title>Alkalibaculum tamaniensis sp.nov., a new alkaliphilic acetogen, isolated on methoxylated aromatics from a mud volcano.</title>
        <authorList>
            <person name="Khomyakova M.A."/>
            <person name="Merkel A.Y."/>
            <person name="Bonch-Osmolovskaya E.A."/>
            <person name="Slobodkin A.I."/>
        </authorList>
    </citation>
    <scope>NUCLEOTIDE SEQUENCE [LARGE SCALE GENOMIC DNA]</scope>
    <source>
        <strain evidence="7 8">M08DMB</strain>
    </source>
</reference>
<evidence type="ECO:0000259" key="5">
    <source>
        <dbReference type="PROSITE" id="PS51192"/>
    </source>
</evidence>
<evidence type="ECO:0000313" key="8">
    <source>
        <dbReference type="Proteomes" id="UP000440004"/>
    </source>
</evidence>
<dbReference type="SMART" id="SM00490">
    <property type="entry name" value="HELICc"/>
    <property type="match status" value="1"/>
</dbReference>
<dbReference type="Pfam" id="PF00270">
    <property type="entry name" value="DEAD"/>
    <property type="match status" value="1"/>
</dbReference>
<dbReference type="PANTHER" id="PTHR47961">
    <property type="entry name" value="DNA POLYMERASE THETA, PUTATIVE (AFU_ORTHOLOGUE AFUA_1G05260)-RELATED"/>
    <property type="match status" value="1"/>
</dbReference>
<dbReference type="Pfam" id="PF00271">
    <property type="entry name" value="Helicase_C"/>
    <property type="match status" value="1"/>
</dbReference>
<evidence type="ECO:0000313" key="7">
    <source>
        <dbReference type="EMBL" id="MPW27063.1"/>
    </source>
</evidence>
<keyword evidence="8" id="KW-1185">Reference proteome</keyword>
<comment type="caution">
    <text evidence="7">The sequence shown here is derived from an EMBL/GenBank/DDBJ whole genome shotgun (WGS) entry which is preliminary data.</text>
</comment>
<evidence type="ECO:0000256" key="3">
    <source>
        <dbReference type="ARBA" id="ARBA00022806"/>
    </source>
</evidence>
<dbReference type="InterPro" id="IPR001650">
    <property type="entry name" value="Helicase_C-like"/>
</dbReference>
<dbReference type="InterPro" id="IPR011545">
    <property type="entry name" value="DEAD/DEAH_box_helicase_dom"/>
</dbReference>
<dbReference type="AlphaFoldDB" id="A0A6A7KDG7"/>
<dbReference type="SMART" id="SM00487">
    <property type="entry name" value="DEXDc"/>
    <property type="match status" value="1"/>
</dbReference>
<dbReference type="GO" id="GO:0005524">
    <property type="term" value="F:ATP binding"/>
    <property type="evidence" value="ECO:0007669"/>
    <property type="project" value="UniProtKB-KW"/>
</dbReference>
<accession>A0A6A7KDG7</accession>
<dbReference type="PROSITE" id="PS51192">
    <property type="entry name" value="HELICASE_ATP_BIND_1"/>
    <property type="match status" value="1"/>
</dbReference>
<evidence type="ECO:0000256" key="4">
    <source>
        <dbReference type="ARBA" id="ARBA00022840"/>
    </source>
</evidence>
<dbReference type="PROSITE" id="PS51194">
    <property type="entry name" value="HELICASE_CTER"/>
    <property type="match status" value="1"/>
</dbReference>
<dbReference type="EMBL" id="WHNX01000038">
    <property type="protein sequence ID" value="MPW27063.1"/>
    <property type="molecule type" value="Genomic_DNA"/>
</dbReference>
<evidence type="ECO:0000256" key="2">
    <source>
        <dbReference type="ARBA" id="ARBA00022801"/>
    </source>
</evidence>
<protein>
    <submittedName>
        <fullName evidence="7">DEAD/DEAH box helicase</fullName>
    </submittedName>
</protein>
<dbReference type="RefSeq" id="WP_152806423.1">
    <property type="nucleotide sequence ID" value="NZ_WHNX01000038.1"/>
</dbReference>
<dbReference type="GO" id="GO:0016787">
    <property type="term" value="F:hydrolase activity"/>
    <property type="evidence" value="ECO:0007669"/>
    <property type="project" value="UniProtKB-KW"/>
</dbReference>
<feature type="domain" description="Helicase C-terminal" evidence="6">
    <location>
        <begin position="509"/>
        <end position="698"/>
    </location>
</feature>
<dbReference type="Proteomes" id="UP000440004">
    <property type="component" value="Unassembled WGS sequence"/>
</dbReference>
<gene>
    <name evidence="7" type="ORF">GC105_14870</name>
</gene>
<name>A0A6A7KDG7_9FIRM</name>
<keyword evidence="2" id="KW-0378">Hydrolase</keyword>
<organism evidence="7 8">
    <name type="scientific">Alkalibaculum sporogenes</name>
    <dbReference type="NCBI Taxonomy" id="2655001"/>
    <lineage>
        <taxon>Bacteria</taxon>
        <taxon>Bacillati</taxon>
        <taxon>Bacillota</taxon>
        <taxon>Clostridia</taxon>
        <taxon>Eubacteriales</taxon>
        <taxon>Eubacteriaceae</taxon>
        <taxon>Alkalibaculum</taxon>
    </lineage>
</organism>